<sequence>MKNKLYILPFALTCATATIQASAAEQYESCNAILAHNALNVYENTMFFRTKIALKKWVCSSDFSSDDPARNLAKDAARIFSVDGHVGGLNNWKNENCSDDDKSYQGSQATHALIQSASASTVSAWSQCMQEVNDTPLTCHAEQAGNALVVNIDVKSLNGDLVDVTNYTTNLTPESDEPTIIKQGLTSIRYQINDKNTDSYFELNGNDDKGPVSCSYSLPSRPTIEREACEVFRKQSFIQDKISAREYEYMKEHDKVPLFDYLDGRLIGMFTCDGFIQ</sequence>
<dbReference type="RefSeq" id="WP_010362096.1">
    <property type="nucleotide sequence ID" value="NZ_AHBZ03000027.1"/>
</dbReference>
<reference evidence="2" key="2">
    <citation type="submission" date="2015-03" db="EMBL/GenBank/DDBJ databases">
        <title>Genome sequence of Pseudoalteromonas citrea.</title>
        <authorList>
            <person name="Xie B.-B."/>
            <person name="Rong J.-C."/>
            <person name="Qin Q.-L."/>
            <person name="Zhang Y.-Z."/>
        </authorList>
    </citation>
    <scope>NUCLEOTIDE SEQUENCE</scope>
    <source>
        <strain evidence="2">DSM 8771</strain>
    </source>
</reference>
<accession>A0AAD4AE96</accession>
<protein>
    <submittedName>
        <fullName evidence="2">Uncharacterized protein</fullName>
    </submittedName>
</protein>
<feature type="signal peptide" evidence="1">
    <location>
        <begin position="1"/>
        <end position="23"/>
    </location>
</feature>
<dbReference type="AlphaFoldDB" id="A0AAD4AE96"/>
<evidence type="ECO:0000313" key="2">
    <source>
        <dbReference type="EMBL" id="KAF7764335.1"/>
    </source>
</evidence>
<gene>
    <name evidence="2" type="ORF">PCIT_b0307</name>
</gene>
<comment type="caution">
    <text evidence="2">The sequence shown here is derived from an EMBL/GenBank/DDBJ whole genome shotgun (WGS) entry which is preliminary data.</text>
</comment>
<keyword evidence="1" id="KW-0732">Signal</keyword>
<dbReference type="EMBL" id="AHBZ03000027">
    <property type="protein sequence ID" value="KAF7764335.1"/>
    <property type="molecule type" value="Genomic_DNA"/>
</dbReference>
<proteinExistence type="predicted"/>
<organism evidence="2 3">
    <name type="scientific">Pseudoalteromonas citrea</name>
    <dbReference type="NCBI Taxonomy" id="43655"/>
    <lineage>
        <taxon>Bacteria</taxon>
        <taxon>Pseudomonadati</taxon>
        <taxon>Pseudomonadota</taxon>
        <taxon>Gammaproteobacteria</taxon>
        <taxon>Alteromonadales</taxon>
        <taxon>Pseudoalteromonadaceae</taxon>
        <taxon>Pseudoalteromonas</taxon>
    </lineage>
</organism>
<feature type="chain" id="PRO_5041946631" evidence="1">
    <location>
        <begin position="24"/>
        <end position="277"/>
    </location>
</feature>
<evidence type="ECO:0000256" key="1">
    <source>
        <dbReference type="SAM" id="SignalP"/>
    </source>
</evidence>
<dbReference type="Proteomes" id="UP000016487">
    <property type="component" value="Unassembled WGS sequence"/>
</dbReference>
<name>A0AAD4AE96_9GAMM</name>
<evidence type="ECO:0000313" key="3">
    <source>
        <dbReference type="Proteomes" id="UP000016487"/>
    </source>
</evidence>
<reference evidence="2" key="1">
    <citation type="journal article" date="2012" name="J. Bacteriol.">
        <title>Genome sequences of type strains of seven species of the marine bacterium Pseudoalteromonas.</title>
        <authorList>
            <person name="Xie B.B."/>
            <person name="Shu Y.L."/>
            <person name="Qin Q.L."/>
            <person name="Rong J.C."/>
            <person name="Zhang X.Y."/>
            <person name="Chen X.L."/>
            <person name="Shi M."/>
            <person name="He H.L."/>
            <person name="Zhou B.C."/>
            <person name="Zhang Y.Z."/>
        </authorList>
    </citation>
    <scope>NUCLEOTIDE SEQUENCE</scope>
    <source>
        <strain evidence="2">DSM 8771</strain>
    </source>
</reference>